<accession>A0AAV2AZ53</accession>
<comment type="caution">
    <text evidence="1">The sequence shown here is derived from an EMBL/GenBank/DDBJ whole genome shotgun (WGS) entry which is preliminary data.</text>
</comment>
<protein>
    <submittedName>
        <fullName evidence="1">Uncharacterized protein</fullName>
    </submittedName>
</protein>
<evidence type="ECO:0000313" key="1">
    <source>
        <dbReference type="EMBL" id="CAL1289014.1"/>
    </source>
</evidence>
<gene>
    <name evidence="1" type="ORF">LARSCL_LOCUS15685</name>
</gene>
<organism evidence="1 2">
    <name type="scientific">Larinioides sclopetarius</name>
    <dbReference type="NCBI Taxonomy" id="280406"/>
    <lineage>
        <taxon>Eukaryota</taxon>
        <taxon>Metazoa</taxon>
        <taxon>Ecdysozoa</taxon>
        <taxon>Arthropoda</taxon>
        <taxon>Chelicerata</taxon>
        <taxon>Arachnida</taxon>
        <taxon>Araneae</taxon>
        <taxon>Araneomorphae</taxon>
        <taxon>Entelegynae</taxon>
        <taxon>Araneoidea</taxon>
        <taxon>Araneidae</taxon>
        <taxon>Larinioides</taxon>
    </lineage>
</organism>
<sequence length="55" mass="6622">MTEEQTDLHFQELSILCKVRIQRVMGSSAFKKETQTIPFQHRKVDNGRWREEEKT</sequence>
<name>A0AAV2AZ53_9ARAC</name>
<proteinExistence type="predicted"/>
<reference evidence="1 2" key="1">
    <citation type="submission" date="2024-04" db="EMBL/GenBank/DDBJ databases">
        <authorList>
            <person name="Rising A."/>
            <person name="Reimegard J."/>
            <person name="Sonavane S."/>
            <person name="Akerstrom W."/>
            <person name="Nylinder S."/>
            <person name="Hedman E."/>
            <person name="Kallberg Y."/>
        </authorList>
    </citation>
    <scope>NUCLEOTIDE SEQUENCE [LARGE SCALE GENOMIC DNA]</scope>
</reference>
<dbReference type="Proteomes" id="UP001497382">
    <property type="component" value="Unassembled WGS sequence"/>
</dbReference>
<evidence type="ECO:0000313" key="2">
    <source>
        <dbReference type="Proteomes" id="UP001497382"/>
    </source>
</evidence>
<dbReference type="EMBL" id="CAXIEN010000241">
    <property type="protein sequence ID" value="CAL1289014.1"/>
    <property type="molecule type" value="Genomic_DNA"/>
</dbReference>
<keyword evidence="2" id="KW-1185">Reference proteome</keyword>
<dbReference type="AlphaFoldDB" id="A0AAV2AZ53"/>
<feature type="non-terminal residue" evidence="1">
    <location>
        <position position="55"/>
    </location>
</feature>